<gene>
    <name evidence="1" type="ORF">MSSD14B_23990</name>
</gene>
<accession>A0A5M3Q104</accession>
<protein>
    <submittedName>
        <fullName evidence="1">Uncharacterized protein</fullName>
    </submittedName>
</protein>
<evidence type="ECO:0000313" key="2">
    <source>
        <dbReference type="Proteomes" id="UP000387223"/>
    </source>
</evidence>
<dbReference type="EMBL" id="BGZI01000015">
    <property type="protein sequence ID" value="GBO88731.1"/>
    <property type="molecule type" value="Genomic_DNA"/>
</dbReference>
<comment type="caution">
    <text evidence="1">The sequence shown here is derived from an EMBL/GenBank/DDBJ whole genome shotgun (WGS) entry which is preliminary data.</text>
</comment>
<dbReference type="AlphaFoldDB" id="A0A5M3Q104"/>
<proteinExistence type="predicted"/>
<reference evidence="1 2" key="1">
    <citation type="journal article" date="2019" name="J. Gen. Appl. Microbiol.">
        <title>Aerobic degradation of cis-dichloroethene by the marine bacterium Marinobacter salsuginis strain 5N-3.</title>
        <authorList>
            <person name="Inoue Y."/>
            <person name="Fukunaga Y."/>
            <person name="Katsumata H."/>
            <person name="Ohji S."/>
            <person name="Hosoyama A."/>
            <person name="Mori K."/>
            <person name="Ando K."/>
        </authorList>
    </citation>
    <scope>NUCLEOTIDE SEQUENCE [LARGE SCALE GENOMIC DNA]</scope>
    <source>
        <strain evidence="1 2">NBRC 109114</strain>
    </source>
</reference>
<name>A0A5M3Q104_9GAMM</name>
<dbReference type="RefSeq" id="WP_136630083.1">
    <property type="nucleotide sequence ID" value="NZ_BGZI01000015.1"/>
</dbReference>
<dbReference type="Proteomes" id="UP000387223">
    <property type="component" value="Unassembled WGS sequence"/>
</dbReference>
<sequence>MATIKATAHAIQWDVDEPGDLAHLPDRVNVTIYIEGTESTISAEEIDDAISDAITNETGFCHKGFAVSHCDLIEDQEK</sequence>
<organism evidence="1 2">
    <name type="scientific">Marinobacter salsuginis</name>
    <dbReference type="NCBI Taxonomy" id="418719"/>
    <lineage>
        <taxon>Bacteria</taxon>
        <taxon>Pseudomonadati</taxon>
        <taxon>Pseudomonadota</taxon>
        <taxon>Gammaproteobacteria</taxon>
        <taxon>Pseudomonadales</taxon>
        <taxon>Marinobacteraceae</taxon>
        <taxon>Marinobacter</taxon>
    </lineage>
</organism>
<evidence type="ECO:0000313" key="1">
    <source>
        <dbReference type="EMBL" id="GBO88731.1"/>
    </source>
</evidence>